<comment type="subcellular location">
    <subcellularLocation>
        <location evidence="1">Cytoplasm</location>
    </subcellularLocation>
</comment>
<evidence type="ECO:0000256" key="3">
    <source>
        <dbReference type="ARBA" id="ARBA00022490"/>
    </source>
</evidence>
<proteinExistence type="inferred from homology"/>
<organism evidence="5 6">
    <name type="scientific">Theileria orientalis</name>
    <dbReference type="NCBI Taxonomy" id="68886"/>
    <lineage>
        <taxon>Eukaryota</taxon>
        <taxon>Sar</taxon>
        <taxon>Alveolata</taxon>
        <taxon>Apicomplexa</taxon>
        <taxon>Aconoidasida</taxon>
        <taxon>Piroplasmida</taxon>
        <taxon>Theileriidae</taxon>
        <taxon>Theileria</taxon>
    </lineage>
</organism>
<protein>
    <recommendedName>
        <fullName evidence="7">Dcp1-like decapping protein</fullName>
    </recommendedName>
</protein>
<evidence type="ECO:0000256" key="2">
    <source>
        <dbReference type="ARBA" id="ARBA00008778"/>
    </source>
</evidence>
<dbReference type="PANTHER" id="PTHR16290:SF0">
    <property type="entry name" value="DECAPPING PROTEIN 1, ISOFORM A"/>
    <property type="match status" value="1"/>
</dbReference>
<comment type="similarity">
    <text evidence="2">Belongs to the DCP1 family.</text>
</comment>
<dbReference type="Proteomes" id="UP000244803">
    <property type="component" value="Chromosome 4"/>
</dbReference>
<evidence type="ECO:0000313" key="6">
    <source>
        <dbReference type="Proteomes" id="UP000244803"/>
    </source>
</evidence>
<evidence type="ECO:0000256" key="1">
    <source>
        <dbReference type="ARBA" id="ARBA00004496"/>
    </source>
</evidence>
<dbReference type="InterPro" id="IPR011993">
    <property type="entry name" value="PH-like_dom_sf"/>
</dbReference>
<dbReference type="AlphaFoldDB" id="A0A976M7I5"/>
<dbReference type="GO" id="GO:0006397">
    <property type="term" value="P:mRNA processing"/>
    <property type="evidence" value="ECO:0007669"/>
    <property type="project" value="UniProtKB-KW"/>
</dbReference>
<dbReference type="GO" id="GO:0008047">
    <property type="term" value="F:enzyme activator activity"/>
    <property type="evidence" value="ECO:0007669"/>
    <property type="project" value="InterPro"/>
</dbReference>
<dbReference type="SUPFAM" id="SSF50729">
    <property type="entry name" value="PH domain-like"/>
    <property type="match status" value="1"/>
</dbReference>
<name>A0A976M7I5_THEOR</name>
<evidence type="ECO:0000256" key="4">
    <source>
        <dbReference type="ARBA" id="ARBA00022664"/>
    </source>
</evidence>
<dbReference type="GO" id="GO:0031087">
    <property type="term" value="P:deadenylation-independent decapping of nuclear-transcribed mRNA"/>
    <property type="evidence" value="ECO:0007669"/>
    <property type="project" value="TreeGrafter"/>
</dbReference>
<sequence>MLQSNTDIAPNDADITCSSIDEVKQLRGRLSLKLLSTLDPFIDNIINQTPFVTGYYMSPDNKWSRMGIEGFLYVVQRSRRPVHSFILINKKSENHLVEYLTPEFQMNQNGNFIFYRSKDVKRNTMNSLKGLWFFDEAECKNTYEKLKEITNNPSPLQYNFNSLSTLYDNPDDAPLIIRNHDNEPPTDSKDKIMNSIGSFLLDSISLKSHLAKSEEGSAPTKELEKFKIDEDPGPPMNMGGKHLMTLLKSAGKGELQNSSEESDSETFKMNTMDLKVLDSPVLSQTSTQDQMLTISYQTLKSVIAEVATRDEIVLQVWEELKKRSNFIP</sequence>
<dbReference type="GO" id="GO:0003729">
    <property type="term" value="F:mRNA binding"/>
    <property type="evidence" value="ECO:0007669"/>
    <property type="project" value="TreeGrafter"/>
</dbReference>
<dbReference type="InterPro" id="IPR010334">
    <property type="entry name" value="Dcp1"/>
</dbReference>
<dbReference type="GO" id="GO:0000932">
    <property type="term" value="C:P-body"/>
    <property type="evidence" value="ECO:0007669"/>
    <property type="project" value="TreeGrafter"/>
</dbReference>
<keyword evidence="4" id="KW-0507">mRNA processing</keyword>
<dbReference type="EMBL" id="CP056067">
    <property type="protein sequence ID" value="UKJ89932.2"/>
    <property type="molecule type" value="Genomic_DNA"/>
</dbReference>
<evidence type="ECO:0008006" key="7">
    <source>
        <dbReference type="Google" id="ProtNLM"/>
    </source>
</evidence>
<reference evidence="5" key="1">
    <citation type="submission" date="2022-07" db="EMBL/GenBank/DDBJ databases">
        <title>Evaluation of T. orientalis genome assembly methods using nanopore sequencing and analysis of variation between genomes.</title>
        <authorList>
            <person name="Yam J."/>
            <person name="Micallef M.L."/>
            <person name="Liu M."/>
            <person name="Djordjevic S.P."/>
            <person name="Bogema D.R."/>
            <person name="Jenkins C."/>
        </authorList>
    </citation>
    <scope>NUCLEOTIDE SEQUENCE</scope>
    <source>
        <strain evidence="5">Fish Creek</strain>
    </source>
</reference>
<dbReference type="PANTHER" id="PTHR16290">
    <property type="entry name" value="TRANSCRIPTION FACTOR SMIF DECAPPING ENZYME DCP1"/>
    <property type="match status" value="1"/>
</dbReference>
<dbReference type="Gene3D" id="2.30.29.30">
    <property type="entry name" value="Pleckstrin-homology domain (PH domain)/Phosphotyrosine-binding domain (PTB)"/>
    <property type="match status" value="1"/>
</dbReference>
<dbReference type="OrthoDB" id="440673at2759"/>
<gene>
    <name evidence="5" type="ORF">MACJ_003186</name>
</gene>
<accession>A0A976M7I5</accession>
<evidence type="ECO:0000313" key="5">
    <source>
        <dbReference type="EMBL" id="UKJ89932.2"/>
    </source>
</evidence>
<dbReference type="GO" id="GO:0000290">
    <property type="term" value="P:deadenylation-dependent decapping of nuclear-transcribed mRNA"/>
    <property type="evidence" value="ECO:0007669"/>
    <property type="project" value="InterPro"/>
</dbReference>
<dbReference type="Pfam" id="PF06058">
    <property type="entry name" value="DCP1"/>
    <property type="match status" value="1"/>
</dbReference>
<dbReference type="CDD" id="cd09804">
    <property type="entry name" value="Dcp1"/>
    <property type="match status" value="1"/>
</dbReference>
<keyword evidence="3" id="KW-0963">Cytoplasm</keyword>